<evidence type="ECO:0000313" key="2">
    <source>
        <dbReference type="EMBL" id="PJA20444.1"/>
    </source>
</evidence>
<evidence type="ECO:0000256" key="1">
    <source>
        <dbReference type="SAM" id="Phobius"/>
    </source>
</evidence>
<protein>
    <submittedName>
        <fullName evidence="2">Uncharacterized protein</fullName>
    </submittedName>
</protein>
<dbReference type="Proteomes" id="UP000230137">
    <property type="component" value="Unassembled WGS sequence"/>
</dbReference>
<dbReference type="EMBL" id="PFQF01000027">
    <property type="protein sequence ID" value="PJA20444.1"/>
    <property type="molecule type" value="Genomic_DNA"/>
</dbReference>
<keyword evidence="1" id="KW-0472">Membrane</keyword>
<organism evidence="2 3">
    <name type="scientific">Candidatus Berkelbacteria bacterium CG_4_10_14_0_2_um_filter_35_9_33_12</name>
    <dbReference type="NCBI Taxonomy" id="1974499"/>
    <lineage>
        <taxon>Bacteria</taxon>
        <taxon>Candidatus Berkelbacteria</taxon>
    </lineage>
</organism>
<sequence>MQNKNNLTFGLILILISLGFYLYLFISYKPKVIEAFGSDTGIVQVDDKIFSKNVLEGLREREVNGQLPVVLNQDDHSGESPFTKVE</sequence>
<gene>
    <name evidence="2" type="ORF">COX60_01475</name>
</gene>
<keyword evidence="1" id="KW-0812">Transmembrane</keyword>
<evidence type="ECO:0000313" key="3">
    <source>
        <dbReference type="Proteomes" id="UP000230137"/>
    </source>
</evidence>
<feature type="transmembrane region" description="Helical" evidence="1">
    <location>
        <begin position="6"/>
        <end position="26"/>
    </location>
</feature>
<accession>A0A2M7W448</accession>
<comment type="caution">
    <text evidence="2">The sequence shown here is derived from an EMBL/GenBank/DDBJ whole genome shotgun (WGS) entry which is preliminary data.</text>
</comment>
<reference evidence="3" key="1">
    <citation type="submission" date="2017-09" db="EMBL/GenBank/DDBJ databases">
        <title>Depth-based differentiation of microbial function through sediment-hosted aquifers and enrichment of novel symbionts in the deep terrestrial subsurface.</title>
        <authorList>
            <person name="Probst A.J."/>
            <person name="Ladd B."/>
            <person name="Jarett J.K."/>
            <person name="Geller-Mcgrath D.E."/>
            <person name="Sieber C.M.K."/>
            <person name="Emerson J.B."/>
            <person name="Anantharaman K."/>
            <person name="Thomas B.C."/>
            <person name="Malmstrom R."/>
            <person name="Stieglmeier M."/>
            <person name="Klingl A."/>
            <person name="Woyke T."/>
            <person name="Ryan C.M."/>
            <person name="Banfield J.F."/>
        </authorList>
    </citation>
    <scope>NUCLEOTIDE SEQUENCE [LARGE SCALE GENOMIC DNA]</scope>
</reference>
<keyword evidence="1" id="KW-1133">Transmembrane helix</keyword>
<dbReference type="AlphaFoldDB" id="A0A2M7W448"/>
<name>A0A2M7W448_9BACT</name>
<proteinExistence type="predicted"/>